<evidence type="ECO:0000313" key="2">
    <source>
        <dbReference type="Proteomes" id="UP001348369"/>
    </source>
</evidence>
<sequence>MTPKVPAYTAPACRIDEHAECHGPGETRLPWQSRTGPAIETLRCDCPCHTTPQPHLNAPPAPASARIPAQAPAPEGFLTWAEA</sequence>
<name>A0ACD4ZLK8_9ACTN</name>
<dbReference type="Proteomes" id="UP001348369">
    <property type="component" value="Chromosome"/>
</dbReference>
<organism evidence="1 2">
    <name type="scientific">Streptomyces scopuliridis</name>
    <dbReference type="NCBI Taxonomy" id="452529"/>
    <lineage>
        <taxon>Bacteria</taxon>
        <taxon>Bacillati</taxon>
        <taxon>Actinomycetota</taxon>
        <taxon>Actinomycetes</taxon>
        <taxon>Kitasatosporales</taxon>
        <taxon>Streptomycetaceae</taxon>
        <taxon>Streptomyces</taxon>
    </lineage>
</organism>
<dbReference type="EMBL" id="CP109109">
    <property type="protein sequence ID" value="WSB99263.1"/>
    <property type="molecule type" value="Genomic_DNA"/>
</dbReference>
<evidence type="ECO:0000313" key="1">
    <source>
        <dbReference type="EMBL" id="WSB99263.1"/>
    </source>
</evidence>
<reference evidence="1" key="1">
    <citation type="submission" date="2022-10" db="EMBL/GenBank/DDBJ databases">
        <title>The complete genomes of actinobacterial strains from the NBC collection.</title>
        <authorList>
            <person name="Joergensen T.S."/>
            <person name="Alvarez Arevalo M."/>
            <person name="Sterndorff E.B."/>
            <person name="Faurdal D."/>
            <person name="Vuksanovic O."/>
            <person name="Mourched A.-S."/>
            <person name="Charusanti P."/>
            <person name="Shaw S."/>
            <person name="Blin K."/>
            <person name="Weber T."/>
        </authorList>
    </citation>
    <scope>NUCLEOTIDE SEQUENCE</scope>
    <source>
        <strain evidence="1">NBC 01771</strain>
    </source>
</reference>
<accession>A0ACD4ZLK8</accession>
<keyword evidence="2" id="KW-1185">Reference proteome</keyword>
<protein>
    <submittedName>
        <fullName evidence="1">Uncharacterized protein</fullName>
    </submittedName>
</protein>
<gene>
    <name evidence="1" type="ORF">OG835_21115</name>
</gene>
<proteinExistence type="predicted"/>